<dbReference type="Proteomes" id="UP000190637">
    <property type="component" value="Unassembled WGS sequence"/>
</dbReference>
<dbReference type="RefSeq" id="WP_078760084.1">
    <property type="nucleotide sequence ID" value="NZ_FUWS01000002.1"/>
</dbReference>
<reference evidence="2 3" key="1">
    <citation type="submission" date="2017-02" db="EMBL/GenBank/DDBJ databases">
        <authorList>
            <person name="Peterson S.W."/>
        </authorList>
    </citation>
    <scope>NUCLEOTIDE SEQUENCE [LARGE SCALE GENOMIC DNA]</scope>
    <source>
        <strain evidence="2 3">DSM 45154</strain>
    </source>
</reference>
<protein>
    <submittedName>
        <fullName evidence="2">Uncharacterized protein</fullName>
    </submittedName>
</protein>
<keyword evidence="3" id="KW-1185">Reference proteome</keyword>
<dbReference type="OrthoDB" id="4350051at2"/>
<dbReference type="AlphaFoldDB" id="A0A1T4LFF1"/>
<sequence>MMSGAVSHPDHVILVVSADELSAEVTVAGQSHVVTGRDPKETRRAALAIATGYAARTGRTVLIDARDAYRSWRLTATPTGVVRAADAPGAPRPVRPRPRNGRKIALVAAGGAVAVALLAGAGFTVVQLLSGPAEVTAQEEAERIVFDSRPVPPGFTDQAAWRLPMAEGTSPAVAPDGSAAALFGPDDRLTVLGPDGTPAWSSDAPVPLDAIDQPLRFIADGDVFRIAFVADGALWIWPAEGGEPERVDLPDEATVTFAGTSPLIADGDRGLVVSGGRATPVELPEGMSALLADRDRVLAASVDGPWAWVAPGEDPREVSPAKPDGARELDAVVTASERHVIVRWTTADDARVLLAVHDAGDGAVVAAAEVAPDDLAEARWEESDDLAAYGPVLVEPSKGTARIVPGFTPLTSAGDTLYGEVDGAPVALGHDGEPVELEEDTARPWGLLDGHAVVAGAGALYALAPE</sequence>
<evidence type="ECO:0000313" key="2">
    <source>
        <dbReference type="EMBL" id="SJZ53403.1"/>
    </source>
</evidence>
<gene>
    <name evidence="2" type="ORF">SAMN02745673_00653</name>
</gene>
<organism evidence="2 3">
    <name type="scientific">Marinactinospora thermotolerans DSM 45154</name>
    <dbReference type="NCBI Taxonomy" id="1122192"/>
    <lineage>
        <taxon>Bacteria</taxon>
        <taxon>Bacillati</taxon>
        <taxon>Actinomycetota</taxon>
        <taxon>Actinomycetes</taxon>
        <taxon>Streptosporangiales</taxon>
        <taxon>Nocardiopsidaceae</taxon>
        <taxon>Marinactinospora</taxon>
    </lineage>
</organism>
<dbReference type="SUPFAM" id="SSF50998">
    <property type="entry name" value="Quinoprotein alcohol dehydrogenase-like"/>
    <property type="match status" value="1"/>
</dbReference>
<name>A0A1T4LFF1_9ACTN</name>
<dbReference type="EMBL" id="FUWS01000002">
    <property type="protein sequence ID" value="SJZ53403.1"/>
    <property type="molecule type" value="Genomic_DNA"/>
</dbReference>
<accession>A0A1T4LFF1</accession>
<proteinExistence type="predicted"/>
<dbReference type="STRING" id="1122192.SAMN02745673_00653"/>
<keyword evidence="1" id="KW-0472">Membrane</keyword>
<dbReference type="InterPro" id="IPR011047">
    <property type="entry name" value="Quinoprotein_ADH-like_sf"/>
</dbReference>
<keyword evidence="1" id="KW-0812">Transmembrane</keyword>
<feature type="transmembrane region" description="Helical" evidence="1">
    <location>
        <begin position="104"/>
        <end position="129"/>
    </location>
</feature>
<keyword evidence="1" id="KW-1133">Transmembrane helix</keyword>
<evidence type="ECO:0000313" key="3">
    <source>
        <dbReference type="Proteomes" id="UP000190637"/>
    </source>
</evidence>
<evidence type="ECO:0000256" key="1">
    <source>
        <dbReference type="SAM" id="Phobius"/>
    </source>
</evidence>